<evidence type="ECO:0000313" key="1">
    <source>
        <dbReference type="EMBL" id="KAK7809605.1"/>
    </source>
</evidence>
<sequence>LAVSVVYDNNNRKSKHTIAVLWVPYASNNIVLGEHMFHLVEFRMVSADYISKGLELKAQ</sequence>
<name>A0AAW0I606_QUESU</name>
<proteinExistence type="predicted"/>
<comment type="caution">
    <text evidence="1">The sequence shown here is derived from an EMBL/GenBank/DDBJ whole genome shotgun (WGS) entry which is preliminary data.</text>
</comment>
<protein>
    <submittedName>
        <fullName evidence="1">Uncharacterized protein</fullName>
    </submittedName>
</protein>
<organism evidence="1 2">
    <name type="scientific">Quercus suber</name>
    <name type="common">Cork oak</name>
    <dbReference type="NCBI Taxonomy" id="58331"/>
    <lineage>
        <taxon>Eukaryota</taxon>
        <taxon>Viridiplantae</taxon>
        <taxon>Streptophyta</taxon>
        <taxon>Embryophyta</taxon>
        <taxon>Tracheophyta</taxon>
        <taxon>Spermatophyta</taxon>
        <taxon>Magnoliopsida</taxon>
        <taxon>eudicotyledons</taxon>
        <taxon>Gunneridae</taxon>
        <taxon>Pentapetalae</taxon>
        <taxon>rosids</taxon>
        <taxon>fabids</taxon>
        <taxon>Fagales</taxon>
        <taxon>Fagaceae</taxon>
        <taxon>Quercus</taxon>
    </lineage>
</organism>
<reference evidence="1 2" key="1">
    <citation type="journal article" date="2018" name="Sci. Data">
        <title>The draft genome sequence of cork oak.</title>
        <authorList>
            <person name="Ramos A.M."/>
            <person name="Usie A."/>
            <person name="Barbosa P."/>
            <person name="Barros P.M."/>
            <person name="Capote T."/>
            <person name="Chaves I."/>
            <person name="Simoes F."/>
            <person name="Abreu I."/>
            <person name="Carrasquinho I."/>
            <person name="Faro C."/>
            <person name="Guimaraes J.B."/>
            <person name="Mendonca D."/>
            <person name="Nobrega F."/>
            <person name="Rodrigues L."/>
            <person name="Saibo N.J.M."/>
            <person name="Varela M.C."/>
            <person name="Egas C."/>
            <person name="Matos J."/>
            <person name="Miguel C.M."/>
            <person name="Oliveira M.M."/>
            <person name="Ricardo C.P."/>
            <person name="Goncalves S."/>
        </authorList>
    </citation>
    <scope>NUCLEOTIDE SEQUENCE [LARGE SCALE GENOMIC DNA]</scope>
    <source>
        <strain evidence="2">cv. HL8</strain>
    </source>
</reference>
<accession>A0AAW0I606</accession>
<dbReference type="AlphaFoldDB" id="A0AAW0I606"/>
<feature type="non-terminal residue" evidence="1">
    <location>
        <position position="1"/>
    </location>
</feature>
<evidence type="ECO:0000313" key="2">
    <source>
        <dbReference type="Proteomes" id="UP000237347"/>
    </source>
</evidence>
<gene>
    <name evidence="1" type="ORF">CFP56_018466</name>
</gene>
<keyword evidence="2" id="KW-1185">Reference proteome</keyword>
<dbReference type="EMBL" id="PKMF04002338">
    <property type="protein sequence ID" value="KAK7809605.1"/>
    <property type="molecule type" value="Genomic_DNA"/>
</dbReference>
<dbReference type="Proteomes" id="UP000237347">
    <property type="component" value="Unassembled WGS sequence"/>
</dbReference>